<accession>A0ABS0SSB6</accession>
<name>A0ABS0SSB6_9CAUL</name>
<feature type="transmembrane region" description="Helical" evidence="1">
    <location>
        <begin position="33"/>
        <end position="53"/>
    </location>
</feature>
<keyword evidence="1" id="KW-0472">Membrane</keyword>
<protein>
    <submittedName>
        <fullName evidence="2">Uncharacterized protein</fullName>
    </submittedName>
</protein>
<keyword evidence="1" id="KW-0812">Transmembrane</keyword>
<keyword evidence="3" id="KW-1185">Reference proteome</keyword>
<evidence type="ECO:0000313" key="3">
    <source>
        <dbReference type="Proteomes" id="UP000639859"/>
    </source>
</evidence>
<dbReference type="EMBL" id="JADWOX010000001">
    <property type="protein sequence ID" value="MBI1682535.1"/>
    <property type="molecule type" value="Genomic_DNA"/>
</dbReference>
<keyword evidence="1" id="KW-1133">Transmembrane helix</keyword>
<dbReference type="RefSeq" id="WP_198574478.1">
    <property type="nucleotide sequence ID" value="NZ_JADWOX010000001.1"/>
</dbReference>
<evidence type="ECO:0000313" key="2">
    <source>
        <dbReference type="EMBL" id="MBI1682535.1"/>
    </source>
</evidence>
<gene>
    <name evidence="2" type="ORF">I4Q42_02515</name>
</gene>
<dbReference type="Proteomes" id="UP000639859">
    <property type="component" value="Unassembled WGS sequence"/>
</dbReference>
<organism evidence="2 3">
    <name type="scientific">Caulobacter hibisci</name>
    <dbReference type="NCBI Taxonomy" id="2035993"/>
    <lineage>
        <taxon>Bacteria</taxon>
        <taxon>Pseudomonadati</taxon>
        <taxon>Pseudomonadota</taxon>
        <taxon>Alphaproteobacteria</taxon>
        <taxon>Caulobacterales</taxon>
        <taxon>Caulobacteraceae</taxon>
        <taxon>Caulobacter</taxon>
    </lineage>
</organism>
<comment type="caution">
    <text evidence="2">The sequence shown here is derived from an EMBL/GenBank/DDBJ whole genome shotgun (WGS) entry which is preliminary data.</text>
</comment>
<evidence type="ECO:0000256" key="1">
    <source>
        <dbReference type="SAM" id="Phobius"/>
    </source>
</evidence>
<sequence>MNMTKSSFGLGHGLRHNDDIGPMGEPMSFLTEIFAAIVLWLSAMALCQFGVVIEEKLVKPKAERTVARSPRAAARIDTPPQIVCPERDARLVRA</sequence>
<reference evidence="2 3" key="1">
    <citation type="submission" date="2020-11" db="EMBL/GenBank/DDBJ databases">
        <title>genome sequence of strain KACC 18849.</title>
        <authorList>
            <person name="Gao J."/>
            <person name="Zhang X."/>
        </authorList>
    </citation>
    <scope>NUCLEOTIDE SEQUENCE [LARGE SCALE GENOMIC DNA]</scope>
    <source>
        <strain evidence="2 3">KACC 18849</strain>
    </source>
</reference>
<proteinExistence type="predicted"/>